<dbReference type="EMBL" id="MT143315">
    <property type="protein sequence ID" value="QJA95453.1"/>
    <property type="molecule type" value="Genomic_DNA"/>
</dbReference>
<gene>
    <name evidence="2" type="ORF">MM415B05373_0008</name>
</gene>
<protein>
    <submittedName>
        <fullName evidence="2">Uncharacterized protein</fullName>
    </submittedName>
</protein>
<evidence type="ECO:0000256" key="1">
    <source>
        <dbReference type="SAM" id="Coils"/>
    </source>
</evidence>
<keyword evidence="1" id="KW-0175">Coiled coil</keyword>
<organism evidence="2">
    <name type="scientific">viral metagenome</name>
    <dbReference type="NCBI Taxonomy" id="1070528"/>
    <lineage>
        <taxon>unclassified sequences</taxon>
        <taxon>metagenomes</taxon>
        <taxon>organismal metagenomes</taxon>
    </lineage>
</organism>
<evidence type="ECO:0000313" key="2">
    <source>
        <dbReference type="EMBL" id="QJA95453.1"/>
    </source>
</evidence>
<dbReference type="AlphaFoldDB" id="A0A6M3LLR0"/>
<accession>A0A6M3LLR0</accession>
<name>A0A6M3LLR0_9ZZZZ</name>
<reference evidence="2" key="1">
    <citation type="submission" date="2020-03" db="EMBL/GenBank/DDBJ databases">
        <title>The deep terrestrial virosphere.</title>
        <authorList>
            <person name="Holmfeldt K."/>
            <person name="Nilsson E."/>
            <person name="Simone D."/>
            <person name="Lopez-Fernandez M."/>
            <person name="Wu X."/>
            <person name="de Brujin I."/>
            <person name="Lundin D."/>
            <person name="Andersson A."/>
            <person name="Bertilsson S."/>
            <person name="Dopson M."/>
        </authorList>
    </citation>
    <scope>NUCLEOTIDE SEQUENCE</scope>
    <source>
        <strain evidence="2">MM415B05373</strain>
    </source>
</reference>
<feature type="coiled-coil region" evidence="1">
    <location>
        <begin position="116"/>
        <end position="147"/>
    </location>
</feature>
<proteinExistence type="predicted"/>
<sequence>MEDTTAVVTIQISPANDDKYLALKTEVEGLCRSIEGMTVDSHSAVARITEDVNLAQKTGNQIEKLRKAYKDPLVQYGKQIDAAFKPLSEPIENARQVASKKIVGYNNIQRAEQARIADENARKAREAAELQQMINEENERIRQQQKVDTETGEITGPELIAPEPEPEYVAPPPVVQKATTELGSATEKMVPKFRLVDITKVPASHLLLNERTVKAVLSGGVREIPGLEIWEEADISFRAK</sequence>